<comment type="caution">
    <text evidence="2">The sequence shown here is derived from an EMBL/GenBank/DDBJ whole genome shotgun (WGS) entry which is preliminary data.</text>
</comment>
<gene>
    <name evidence="2" type="ORF">DAY19_01350</name>
</gene>
<accession>A0ABY0IIZ6</accession>
<feature type="transmembrane region" description="Helical" evidence="1">
    <location>
        <begin position="105"/>
        <end position="129"/>
    </location>
</feature>
<dbReference type="RefSeq" id="WP_114705390.1">
    <property type="nucleotide sequence ID" value="NZ_QDKL01000001.1"/>
</dbReference>
<dbReference type="EMBL" id="QDKL01000001">
    <property type="protein sequence ID" value="RZF22445.1"/>
    <property type="molecule type" value="Genomic_DNA"/>
</dbReference>
<sequence>MDAHLTNLNKARSQCFFAKKMTYFESSDFVHNEEHLSNCEDCRLKIAQFDLQKELILKDFAGFAADEEISQALEAELEEIIPNITSDDSQMTLPKRTYSLSVKDFFVFLIFGIPRKIQLFVVASLILAACIY</sequence>
<reference evidence="3" key="1">
    <citation type="journal article" date="2019" name="Int. J. Syst. Evol. Microbiol.">
        <title>Halobacteriovorax valvorus sp. nov., a novel prokaryotic predator isolated from coastal seawater of China.</title>
        <authorList>
            <person name="Chen M.-X."/>
        </authorList>
    </citation>
    <scope>NUCLEOTIDE SEQUENCE [LARGE SCALE GENOMIC DNA]</scope>
    <source>
        <strain evidence="3">BL9</strain>
    </source>
</reference>
<keyword evidence="1" id="KW-0812">Transmembrane</keyword>
<keyword evidence="1" id="KW-1133">Transmembrane helix</keyword>
<dbReference type="Proteomes" id="UP000443582">
    <property type="component" value="Unassembled WGS sequence"/>
</dbReference>
<evidence type="ECO:0000256" key="1">
    <source>
        <dbReference type="SAM" id="Phobius"/>
    </source>
</evidence>
<name>A0ABY0IIZ6_9BACT</name>
<evidence type="ECO:0008006" key="4">
    <source>
        <dbReference type="Google" id="ProtNLM"/>
    </source>
</evidence>
<proteinExistence type="predicted"/>
<evidence type="ECO:0000313" key="3">
    <source>
        <dbReference type="Proteomes" id="UP000443582"/>
    </source>
</evidence>
<keyword evidence="3" id="KW-1185">Reference proteome</keyword>
<evidence type="ECO:0000313" key="2">
    <source>
        <dbReference type="EMBL" id="RZF22445.1"/>
    </source>
</evidence>
<protein>
    <recommendedName>
        <fullName evidence="4">Zinc-finger domain-containing protein</fullName>
    </recommendedName>
</protein>
<keyword evidence="1" id="KW-0472">Membrane</keyword>
<organism evidence="2 3">
    <name type="scientific">Halobacteriovorax vibrionivorans</name>
    <dbReference type="NCBI Taxonomy" id="2152716"/>
    <lineage>
        <taxon>Bacteria</taxon>
        <taxon>Pseudomonadati</taxon>
        <taxon>Bdellovibrionota</taxon>
        <taxon>Bacteriovoracia</taxon>
        <taxon>Bacteriovoracales</taxon>
        <taxon>Halobacteriovoraceae</taxon>
        <taxon>Halobacteriovorax</taxon>
    </lineage>
</organism>